<evidence type="ECO:0000256" key="2">
    <source>
        <dbReference type="ARBA" id="ARBA00022679"/>
    </source>
</evidence>
<evidence type="ECO:0000256" key="1">
    <source>
        <dbReference type="ARBA" id="ARBA00022603"/>
    </source>
</evidence>
<evidence type="ECO:0000313" key="8">
    <source>
        <dbReference type="WBParaSite" id="TMUE_3000014569.1"/>
    </source>
</evidence>
<proteinExistence type="predicted"/>
<keyword evidence="3 6" id="KW-0949">S-adenosyl-L-methionine</keyword>
<dbReference type="AlphaFoldDB" id="A0A5S6R5M2"/>
<dbReference type="Proteomes" id="UP000046395">
    <property type="component" value="Unassembled WGS sequence"/>
</dbReference>
<dbReference type="GO" id="GO:0032259">
    <property type="term" value="P:methylation"/>
    <property type="evidence" value="ECO:0007669"/>
    <property type="project" value="UniProtKB-KW"/>
</dbReference>
<sequence length="246" mass="27770">MRKFCSTVALVRKRDLPPDNPFEVLLVVGAMNSLEPRRRVRSAKRMKRDESLYFEGYGDLQCHLMMILDSPRTNAFKRAIFDSAERLRGKVVLDVGAGTGILSIFASQAGAAKVHAVEAADVHNHLVSIVRANKLERTIEVHSVRVEDLCLETKVDCVLSEWMGYGLFCEWMLKSVVHARDQWLSAGGLMIPERARVIIAPVVETDYLKDRTRSWFMVRDRFNVDMDIMASVEAKNSQGELTSIAT</sequence>
<evidence type="ECO:0000256" key="5">
    <source>
        <dbReference type="ARBA" id="ARBA00042685"/>
    </source>
</evidence>
<dbReference type="GO" id="GO:0042054">
    <property type="term" value="F:histone methyltransferase activity"/>
    <property type="evidence" value="ECO:0007669"/>
    <property type="project" value="TreeGrafter"/>
</dbReference>
<keyword evidence="7" id="KW-1185">Reference proteome</keyword>
<dbReference type="InterPro" id="IPR025799">
    <property type="entry name" value="Arg_MeTrfase"/>
</dbReference>
<accession>A0A5S6R5M2</accession>
<dbReference type="Pfam" id="PF06325">
    <property type="entry name" value="PrmA"/>
    <property type="match status" value="1"/>
</dbReference>
<dbReference type="SUPFAM" id="SSF53335">
    <property type="entry name" value="S-adenosyl-L-methionine-dependent methyltransferases"/>
    <property type="match status" value="1"/>
</dbReference>
<dbReference type="InterPro" id="IPR029063">
    <property type="entry name" value="SAM-dependent_MTases_sf"/>
</dbReference>
<evidence type="ECO:0000313" key="7">
    <source>
        <dbReference type="Proteomes" id="UP000046395"/>
    </source>
</evidence>
<reference evidence="8" key="1">
    <citation type="submission" date="2019-12" db="UniProtKB">
        <authorList>
            <consortium name="WormBaseParasite"/>
        </authorList>
    </citation>
    <scope>IDENTIFICATION</scope>
</reference>
<dbReference type="PANTHER" id="PTHR11006">
    <property type="entry name" value="PROTEIN ARGININE N-METHYLTRANSFERASE"/>
    <property type="match status" value="1"/>
</dbReference>
<dbReference type="WBParaSite" id="TMUE_3000014569.1">
    <property type="protein sequence ID" value="TMUE_3000014569.1"/>
    <property type="gene ID" value="WBGene00290564"/>
</dbReference>
<dbReference type="Gene3D" id="3.40.50.150">
    <property type="entry name" value="Vaccinia Virus protein VP39"/>
    <property type="match status" value="1"/>
</dbReference>
<keyword evidence="2 6" id="KW-0808">Transferase</keyword>
<name>A0A5S6R5M2_TRIMR</name>
<dbReference type="PROSITE" id="PS51678">
    <property type="entry name" value="SAM_MT_PRMT"/>
    <property type="match status" value="1"/>
</dbReference>
<dbReference type="STRING" id="70415.A0A5S6R5M2"/>
<protein>
    <recommendedName>
        <fullName evidence="4">Protein arginine N-methyltransferase 6</fullName>
    </recommendedName>
    <alternativeName>
        <fullName evidence="5">Histone-arginine N-methyltransferase PRMT6</fullName>
    </alternativeName>
</protein>
<keyword evidence="1 6" id="KW-0489">Methyltransferase</keyword>
<organism evidence="7 8">
    <name type="scientific">Trichuris muris</name>
    <name type="common">Mouse whipworm</name>
    <dbReference type="NCBI Taxonomy" id="70415"/>
    <lineage>
        <taxon>Eukaryota</taxon>
        <taxon>Metazoa</taxon>
        <taxon>Ecdysozoa</taxon>
        <taxon>Nematoda</taxon>
        <taxon>Enoplea</taxon>
        <taxon>Dorylaimia</taxon>
        <taxon>Trichinellida</taxon>
        <taxon>Trichuridae</taxon>
        <taxon>Trichuris</taxon>
    </lineage>
</organism>
<evidence type="ECO:0000256" key="4">
    <source>
        <dbReference type="ARBA" id="ARBA00040406"/>
    </source>
</evidence>
<dbReference type="GO" id="GO:0016274">
    <property type="term" value="F:protein-arginine N-methyltransferase activity"/>
    <property type="evidence" value="ECO:0007669"/>
    <property type="project" value="InterPro"/>
</dbReference>
<dbReference type="PANTHER" id="PTHR11006:SF73">
    <property type="entry name" value="PROTEIN ARGININE N-METHYLTRANSFERASE 6"/>
    <property type="match status" value="1"/>
</dbReference>
<evidence type="ECO:0000256" key="3">
    <source>
        <dbReference type="ARBA" id="ARBA00022691"/>
    </source>
</evidence>
<dbReference type="CDD" id="cd02440">
    <property type="entry name" value="AdoMet_MTases"/>
    <property type="match status" value="1"/>
</dbReference>
<evidence type="ECO:0000256" key="6">
    <source>
        <dbReference type="PROSITE-ProRule" id="PRU01015"/>
    </source>
</evidence>
<dbReference type="FunFam" id="3.40.50.150:FF:000016">
    <property type="entry name" value="Protein arginine N-methyltransferase 6"/>
    <property type="match status" value="1"/>
</dbReference>